<proteinExistence type="predicted"/>
<evidence type="ECO:0000313" key="9">
    <source>
        <dbReference type="Proteomes" id="UP000319143"/>
    </source>
</evidence>
<evidence type="ECO:0000256" key="2">
    <source>
        <dbReference type="ARBA" id="ARBA00022741"/>
    </source>
</evidence>
<keyword evidence="9" id="KW-1185">Reference proteome</keyword>
<dbReference type="Gene3D" id="1.25.40.10">
    <property type="entry name" value="Tetratricopeptide repeat domain"/>
    <property type="match status" value="1"/>
</dbReference>
<dbReference type="PROSITE" id="PS50011">
    <property type="entry name" value="PROTEIN_KINASE_DOM"/>
    <property type="match status" value="1"/>
</dbReference>
<comment type="caution">
    <text evidence="8">The sequence shown here is derived from an EMBL/GenBank/DDBJ whole genome shotgun (WGS) entry which is preliminary data.</text>
</comment>
<dbReference type="SMART" id="SM00220">
    <property type="entry name" value="S_TKc"/>
    <property type="match status" value="1"/>
</dbReference>
<keyword evidence="2" id="KW-0547">Nucleotide-binding</keyword>
<dbReference type="EC" id="2.7.11.1" evidence="8"/>
<feature type="domain" description="Protein kinase" evidence="7">
    <location>
        <begin position="91"/>
        <end position="392"/>
    </location>
</feature>
<keyword evidence="5" id="KW-0802">TPR repeat</keyword>
<dbReference type="InterPro" id="IPR011990">
    <property type="entry name" value="TPR-like_helical_dom_sf"/>
</dbReference>
<dbReference type="PANTHER" id="PTHR43289">
    <property type="entry name" value="MITOGEN-ACTIVATED PROTEIN KINASE KINASE KINASE 20-RELATED"/>
    <property type="match status" value="1"/>
</dbReference>
<reference evidence="8 9" key="1">
    <citation type="submission" date="2019-02" db="EMBL/GenBank/DDBJ databases">
        <title>Deep-cultivation of Planctomycetes and their phenomic and genomic characterization uncovers novel biology.</title>
        <authorList>
            <person name="Wiegand S."/>
            <person name="Jogler M."/>
            <person name="Boedeker C."/>
            <person name="Pinto D."/>
            <person name="Vollmers J."/>
            <person name="Rivas-Marin E."/>
            <person name="Kohn T."/>
            <person name="Peeters S.H."/>
            <person name="Heuer A."/>
            <person name="Rast P."/>
            <person name="Oberbeckmann S."/>
            <person name="Bunk B."/>
            <person name="Jeske O."/>
            <person name="Meyerdierks A."/>
            <person name="Storesund J.E."/>
            <person name="Kallscheuer N."/>
            <person name="Luecker S."/>
            <person name="Lage O.M."/>
            <person name="Pohl T."/>
            <person name="Merkel B.J."/>
            <person name="Hornburger P."/>
            <person name="Mueller R.-W."/>
            <person name="Bruemmer F."/>
            <person name="Labrenz M."/>
            <person name="Spormann A.M."/>
            <person name="Op Den Camp H."/>
            <person name="Overmann J."/>
            <person name="Amann R."/>
            <person name="Jetten M.S.M."/>
            <person name="Mascher T."/>
            <person name="Medema M.H."/>
            <person name="Devos D.P."/>
            <person name="Kaster A.-K."/>
            <person name="Ovreas L."/>
            <person name="Rohde M."/>
            <person name="Galperin M.Y."/>
            <person name="Jogler C."/>
        </authorList>
    </citation>
    <scope>NUCLEOTIDE SEQUENCE [LARGE SCALE GENOMIC DNA]</scope>
    <source>
        <strain evidence="8 9">Poly41</strain>
    </source>
</reference>
<dbReference type="Proteomes" id="UP000319143">
    <property type="component" value="Unassembled WGS sequence"/>
</dbReference>
<dbReference type="GO" id="GO:0005524">
    <property type="term" value="F:ATP binding"/>
    <property type="evidence" value="ECO:0007669"/>
    <property type="project" value="UniProtKB-KW"/>
</dbReference>
<dbReference type="OrthoDB" id="6111975at2"/>
<evidence type="ECO:0000256" key="3">
    <source>
        <dbReference type="ARBA" id="ARBA00022777"/>
    </source>
</evidence>
<dbReference type="SUPFAM" id="SSF56112">
    <property type="entry name" value="Protein kinase-like (PK-like)"/>
    <property type="match status" value="1"/>
</dbReference>
<dbReference type="Pfam" id="PF00069">
    <property type="entry name" value="Pkinase"/>
    <property type="match status" value="1"/>
</dbReference>
<protein>
    <submittedName>
        <fullName evidence="8">Serine/threonine-protein kinase PknB</fullName>
        <ecNumber evidence="8">2.7.11.1</ecNumber>
    </submittedName>
</protein>
<evidence type="ECO:0000313" key="8">
    <source>
        <dbReference type="EMBL" id="TWU39366.1"/>
    </source>
</evidence>
<name>A0A5C6DWD1_9BACT</name>
<dbReference type="InterPro" id="IPR008271">
    <property type="entry name" value="Ser/Thr_kinase_AS"/>
</dbReference>
<dbReference type="EMBL" id="SJPV01000003">
    <property type="protein sequence ID" value="TWU39366.1"/>
    <property type="molecule type" value="Genomic_DNA"/>
</dbReference>
<evidence type="ECO:0000256" key="1">
    <source>
        <dbReference type="ARBA" id="ARBA00022679"/>
    </source>
</evidence>
<dbReference type="PANTHER" id="PTHR43289:SF6">
    <property type="entry name" value="SERINE_THREONINE-PROTEIN KINASE NEKL-3"/>
    <property type="match status" value="1"/>
</dbReference>
<dbReference type="InterPro" id="IPR011009">
    <property type="entry name" value="Kinase-like_dom_sf"/>
</dbReference>
<dbReference type="PROSITE" id="PS00108">
    <property type="entry name" value="PROTEIN_KINASE_ST"/>
    <property type="match status" value="1"/>
</dbReference>
<dbReference type="RefSeq" id="WP_146526147.1">
    <property type="nucleotide sequence ID" value="NZ_SJPV01000003.1"/>
</dbReference>
<sequence>MSEDSNGPITATDHSRSETPTRALEAGMAAAFGGQDSLTTPPIHQSVLRTICSGLSNVPRVILKSGLHPEGDPIVRTKSTEIPITSPDSRYRVDGEIARGGMGAILKGHDIDLGRDLAIKVLLDSHKDKPEVIQRFIEEAQIGGQLQHPGIAPVYELGQFSDKRPYFSMKLVKGKTLSVLLSDRESPTEDRARFLAIFEQICQTMAYAHSRGVIHRDLKPSNVMVGAFGEVQVMDWGLAKVLSEGGVADERKALSAHQGTSIIETIRSHGSGDTPGLVGSQTQLGSVLGTPAYMSPEQALGEVDRLDEHADVFGLGAILCEILTGKPPYVADHSTEVFRMATRGKLADCFERLAKTGADQELSKLVHVCLEIEPADRLRDAGVVSNRISEYLETVDQRLRKAELDTITSETRATEERKRRKVVMALAASLIALITIAGGSWNWKQNQQNQIAMVAMKEREDRERIIVKELSAANALAGDLESDAKTDPELLSRALECVRRAKKLLEGNEVDPELDTQVQNLASALETRLLDQTLLAELENIWEWEMQQYVEQTEHLRRLAESGRERFPDDFFNLPPPVPRNSFCLRSLGIDGAAERYERAFSDWGLHINEEESTEFEKRISSLPEQLRECIIVSLERWQRSLDTPLPIEKSKNRNWSILMPTKVSSPGGDSLEILGDMSILASGEHPEHGYELTFETSQKVITAVRLEALTHDSLPNGGPGRSATGYFAVPGILMAVASKSDPSKRELLKLRSAVADMSSIRYPMSTMRWNSGGSGGESMTAVFETDVAVTSDSGFLFFMNTGYRTHSKVERANLGSFRLSVCSNDSNYKKSDWLSRLVSRADNDQWRRAYREVIDNDDIVEFLDLLREKDAFNRQPAIVRTDVVELMKRAEIAPKLMEILSQNEWKTTRPTMLEATSGASLKWSAESGIAVDGIMPERDEYQISFPVEPRPIRAILVETMPDSTRENSSAGRAGEGFSISDIDLSRCSGFDQGKDTNVPIADAFCSYDADQNMEIYRAFDNDSQTRWQVHDGKTKRVAVFLLDDRTPFDTDTLRVCLATGKPGMENALLGSFRIQICYDDIEIPDPADLSLGILEDACRANPGDYWASLSLARSLLHQSQIRPVLSNDAMAIRCAAAALALRPDKAVTHIAFADSLVSPLLRNAGEVSQDNIELAAYHYQKAIGLGMSTSTITDRFQAFLGEVLPASEDVRFGDSVSLVRLAEAMDPEGRRTAIFGYKAWALAYACGEDPSLEEEAFRVSKRYQELYPKHPWPWSTLGIVEYYRGNIEKAREAFDKSYEMTELNPNMELNGYDWFWMSMVMAKQGETEEAKQHYDKAVEWMGENPSEEKLLQYVRNQASRVLAIDEAK</sequence>
<feature type="region of interest" description="Disordered" evidence="6">
    <location>
        <begin position="1"/>
        <end position="21"/>
    </location>
</feature>
<dbReference type="InterPro" id="IPR019734">
    <property type="entry name" value="TPR_rpt"/>
</dbReference>
<dbReference type="GO" id="GO:0004674">
    <property type="term" value="F:protein serine/threonine kinase activity"/>
    <property type="evidence" value="ECO:0007669"/>
    <property type="project" value="UniProtKB-EC"/>
</dbReference>
<dbReference type="Gene3D" id="1.10.510.10">
    <property type="entry name" value="Transferase(Phosphotransferase) domain 1"/>
    <property type="match status" value="1"/>
</dbReference>
<evidence type="ECO:0000256" key="6">
    <source>
        <dbReference type="SAM" id="MobiDB-lite"/>
    </source>
</evidence>
<evidence type="ECO:0000256" key="5">
    <source>
        <dbReference type="PROSITE-ProRule" id="PRU00339"/>
    </source>
</evidence>
<dbReference type="InterPro" id="IPR000719">
    <property type="entry name" value="Prot_kinase_dom"/>
</dbReference>
<gene>
    <name evidence="8" type="primary">pknB_13</name>
    <name evidence="8" type="ORF">Poly41_21900</name>
</gene>
<accession>A0A5C6DWD1</accession>
<dbReference type="PROSITE" id="PS50005">
    <property type="entry name" value="TPR"/>
    <property type="match status" value="1"/>
</dbReference>
<keyword evidence="4" id="KW-0067">ATP-binding</keyword>
<dbReference type="Gene3D" id="3.30.200.20">
    <property type="entry name" value="Phosphorylase Kinase, domain 1"/>
    <property type="match status" value="1"/>
</dbReference>
<feature type="repeat" description="TPR" evidence="5">
    <location>
        <begin position="1272"/>
        <end position="1305"/>
    </location>
</feature>
<keyword evidence="3 8" id="KW-0418">Kinase</keyword>
<evidence type="ECO:0000256" key="4">
    <source>
        <dbReference type="ARBA" id="ARBA00022840"/>
    </source>
</evidence>
<evidence type="ECO:0000259" key="7">
    <source>
        <dbReference type="PROSITE" id="PS50011"/>
    </source>
</evidence>
<dbReference type="SUPFAM" id="SSF48452">
    <property type="entry name" value="TPR-like"/>
    <property type="match status" value="1"/>
</dbReference>
<keyword evidence="1 8" id="KW-0808">Transferase</keyword>
<dbReference type="CDD" id="cd14014">
    <property type="entry name" value="STKc_PknB_like"/>
    <property type="match status" value="1"/>
</dbReference>
<organism evidence="8 9">
    <name type="scientific">Novipirellula artificiosorum</name>
    <dbReference type="NCBI Taxonomy" id="2528016"/>
    <lineage>
        <taxon>Bacteria</taxon>
        <taxon>Pseudomonadati</taxon>
        <taxon>Planctomycetota</taxon>
        <taxon>Planctomycetia</taxon>
        <taxon>Pirellulales</taxon>
        <taxon>Pirellulaceae</taxon>
        <taxon>Novipirellula</taxon>
    </lineage>
</organism>